<feature type="region of interest" description="Disordered" evidence="1">
    <location>
        <begin position="169"/>
        <end position="197"/>
    </location>
</feature>
<name>A0A067M4E0_BOTB1</name>
<dbReference type="SUPFAM" id="SSF52047">
    <property type="entry name" value="RNI-like"/>
    <property type="match status" value="1"/>
</dbReference>
<proteinExistence type="predicted"/>
<dbReference type="AlphaFoldDB" id="A0A067M4E0"/>
<dbReference type="Gene3D" id="3.80.10.10">
    <property type="entry name" value="Ribonuclease Inhibitor"/>
    <property type="match status" value="1"/>
</dbReference>
<accession>A0A067M4E0</accession>
<dbReference type="EMBL" id="KL198065">
    <property type="protein sequence ID" value="KDQ10648.1"/>
    <property type="molecule type" value="Genomic_DNA"/>
</dbReference>
<protein>
    <submittedName>
        <fullName evidence="2">Uncharacterized protein</fullName>
    </submittedName>
</protein>
<evidence type="ECO:0000313" key="2">
    <source>
        <dbReference type="EMBL" id="KDQ10648.1"/>
    </source>
</evidence>
<dbReference type="Proteomes" id="UP000027195">
    <property type="component" value="Unassembled WGS sequence"/>
</dbReference>
<organism evidence="2 3">
    <name type="scientific">Botryobasidium botryosum (strain FD-172 SS1)</name>
    <dbReference type="NCBI Taxonomy" id="930990"/>
    <lineage>
        <taxon>Eukaryota</taxon>
        <taxon>Fungi</taxon>
        <taxon>Dikarya</taxon>
        <taxon>Basidiomycota</taxon>
        <taxon>Agaricomycotina</taxon>
        <taxon>Agaricomycetes</taxon>
        <taxon>Cantharellales</taxon>
        <taxon>Botryobasidiaceae</taxon>
        <taxon>Botryobasidium</taxon>
    </lineage>
</organism>
<dbReference type="InterPro" id="IPR032675">
    <property type="entry name" value="LRR_dom_sf"/>
</dbReference>
<dbReference type="InParanoid" id="A0A067M4E0"/>
<sequence length="252" mass="26987">MNANATLNTTLPPAVLRGSLPSLEGIQSLELFSGYGAHCRIIGRSSYAGLPTAEILQANFEPEARRGSLGVGTARIFSCLGQDRLPLMHLESLSLREFTEDMYLDAHTFAQVLGSLPSITSLALVECSKRLAEALVVTPTSHVCPRLQELRLHDSKILDETLVELVRSRTTSPTSRSVSRSNSSAGPSYGGSSQSQGESRGALRILKLARCGFVDQASVTQMRAILAVEWDGLGLVRSALPPSSDAVLPELV</sequence>
<evidence type="ECO:0000256" key="1">
    <source>
        <dbReference type="SAM" id="MobiDB-lite"/>
    </source>
</evidence>
<dbReference type="HOGENOM" id="CLU_1102634_0_0_1"/>
<gene>
    <name evidence="2" type="ORF">BOTBODRAFT_57879</name>
</gene>
<evidence type="ECO:0000313" key="3">
    <source>
        <dbReference type="Proteomes" id="UP000027195"/>
    </source>
</evidence>
<keyword evidence="3" id="KW-1185">Reference proteome</keyword>
<reference evidence="3" key="1">
    <citation type="journal article" date="2014" name="Proc. Natl. Acad. Sci. U.S.A.">
        <title>Extensive sampling of basidiomycete genomes demonstrates inadequacy of the white-rot/brown-rot paradigm for wood decay fungi.</title>
        <authorList>
            <person name="Riley R."/>
            <person name="Salamov A.A."/>
            <person name="Brown D.W."/>
            <person name="Nagy L.G."/>
            <person name="Floudas D."/>
            <person name="Held B.W."/>
            <person name="Levasseur A."/>
            <person name="Lombard V."/>
            <person name="Morin E."/>
            <person name="Otillar R."/>
            <person name="Lindquist E.A."/>
            <person name="Sun H."/>
            <person name="LaButti K.M."/>
            <person name="Schmutz J."/>
            <person name="Jabbour D."/>
            <person name="Luo H."/>
            <person name="Baker S.E."/>
            <person name="Pisabarro A.G."/>
            <person name="Walton J.D."/>
            <person name="Blanchette R.A."/>
            <person name="Henrissat B."/>
            <person name="Martin F."/>
            <person name="Cullen D."/>
            <person name="Hibbett D.S."/>
            <person name="Grigoriev I.V."/>
        </authorList>
    </citation>
    <scope>NUCLEOTIDE SEQUENCE [LARGE SCALE GENOMIC DNA]</scope>
    <source>
        <strain evidence="3">FD-172 SS1</strain>
    </source>
</reference>